<accession>A0AB34FHD3</accession>
<evidence type="ECO:0000313" key="6">
    <source>
        <dbReference type="EMBL" id="KAJ6438804.1"/>
    </source>
</evidence>
<feature type="compositionally biased region" description="Basic and acidic residues" evidence="5">
    <location>
        <begin position="490"/>
        <end position="502"/>
    </location>
</feature>
<dbReference type="SUPFAM" id="SSF75005">
    <property type="entry name" value="Arabinanase/levansucrase/invertase"/>
    <property type="match status" value="1"/>
</dbReference>
<evidence type="ECO:0000256" key="1">
    <source>
        <dbReference type="ARBA" id="ARBA00009865"/>
    </source>
</evidence>
<dbReference type="GO" id="GO:0004553">
    <property type="term" value="F:hydrolase activity, hydrolyzing O-glycosyl compounds"/>
    <property type="evidence" value="ECO:0007669"/>
    <property type="project" value="InterPro"/>
</dbReference>
<organism evidence="6 7">
    <name type="scientific">Purpureocillium lavendulum</name>
    <dbReference type="NCBI Taxonomy" id="1247861"/>
    <lineage>
        <taxon>Eukaryota</taxon>
        <taxon>Fungi</taxon>
        <taxon>Dikarya</taxon>
        <taxon>Ascomycota</taxon>
        <taxon>Pezizomycotina</taxon>
        <taxon>Sordariomycetes</taxon>
        <taxon>Hypocreomycetidae</taxon>
        <taxon>Hypocreales</taxon>
        <taxon>Ophiocordycipitaceae</taxon>
        <taxon>Purpureocillium</taxon>
    </lineage>
</organism>
<evidence type="ECO:0000313" key="7">
    <source>
        <dbReference type="Proteomes" id="UP001163105"/>
    </source>
</evidence>
<dbReference type="PANTHER" id="PTHR43817:SF1">
    <property type="entry name" value="HYDROLASE, FAMILY 43, PUTATIVE (AFU_ORTHOLOGUE AFUA_3G01660)-RELATED"/>
    <property type="match status" value="1"/>
</dbReference>
<comment type="caution">
    <text evidence="6">The sequence shown here is derived from an EMBL/GenBank/DDBJ whole genome shotgun (WGS) entry which is preliminary data.</text>
</comment>
<dbReference type="InterPro" id="IPR006710">
    <property type="entry name" value="Glyco_hydro_43"/>
</dbReference>
<feature type="region of interest" description="Disordered" evidence="5">
    <location>
        <begin position="487"/>
        <end position="507"/>
    </location>
</feature>
<reference evidence="6" key="1">
    <citation type="submission" date="2023-01" db="EMBL/GenBank/DDBJ databases">
        <title>The growth and conidiation of Purpureocillium lavendulum are regulated by nitrogen source and histone H3K14 acetylation.</title>
        <authorList>
            <person name="Tang P."/>
            <person name="Han J."/>
            <person name="Zhang C."/>
            <person name="Tang P."/>
            <person name="Qi F."/>
            <person name="Zhang K."/>
            <person name="Liang L."/>
        </authorList>
    </citation>
    <scope>NUCLEOTIDE SEQUENCE</scope>
    <source>
        <strain evidence="6">YMF1.00683</strain>
    </source>
</reference>
<dbReference type="EMBL" id="JAQHRD010000007">
    <property type="protein sequence ID" value="KAJ6438804.1"/>
    <property type="molecule type" value="Genomic_DNA"/>
</dbReference>
<gene>
    <name evidence="6" type="ORF">O9K51_08205</name>
</gene>
<dbReference type="AlphaFoldDB" id="A0AB34FHD3"/>
<comment type="similarity">
    <text evidence="1">Belongs to the glycosyl hydrolase 43 family.</text>
</comment>
<dbReference type="GO" id="GO:0005975">
    <property type="term" value="P:carbohydrate metabolic process"/>
    <property type="evidence" value="ECO:0007669"/>
    <property type="project" value="InterPro"/>
</dbReference>
<sequence>MSNKVIANVDTPDPWMIQANGVFYLTFTLANRIEIWESPLMEDFFSARKAAVWQPEPGSHWAADIWAPELHWLSGVWYIYATASQPGVGNRGHRTIVLRSNHNDPMEQSAWEFLGPLKGMPEQFSIDATVFSPNGQDLYICWSGWPPGDDSDTQQELYVTQMISPEEVVSSSILPPACISRPDQPWERFEGGKRGINEGPTWLNLPNGAFTGIVYSGHASFTSEYKLGLLRLVAPSADPLDPSSWEKRPVPLLLNDQSMPGPYAPGHASFLLSPDAGDPRVFCIYHATENWGEGFGNRKARVMALGPETFAPDARPVCCSNAPNNPFWKGGPIPGSSGGSQKTTSKVEQKMSEYASKAPAPVQRILDKIKSASVARLTGSKVPPAVAELVEVQAKACKKAAAVAGRSDHRRIRDDRVTQGDLEAFFRQARQQNNTVSREQLMEAIGEGLETFATRHPDIYLLMRDSFPIILDALFTSFANEVDMQSCSADQKKPSKRSEFQKSWKANKHKEKVQKDTCDRLEAFARYMYPCNTIKSLRVTLKMAWDIFGHFDPTKDTISIGVGPGGRAHEDILRSPWVWTENTTTVDLLKAFNSKTVKIHRITEVRLYAKDGPLLEAQCATSGTKIVMRKYWNGYTSPYLGRDDDKDFQEVWKGDIHPQDWHVDGKSSDKSKPKPKDEH</sequence>
<dbReference type="PANTHER" id="PTHR43817">
    <property type="entry name" value="GLYCOSYL HYDROLASE"/>
    <property type="match status" value="1"/>
</dbReference>
<dbReference type="Gene3D" id="2.115.10.20">
    <property type="entry name" value="Glycosyl hydrolase domain, family 43"/>
    <property type="match status" value="1"/>
</dbReference>
<evidence type="ECO:0000256" key="5">
    <source>
        <dbReference type="SAM" id="MobiDB-lite"/>
    </source>
</evidence>
<evidence type="ECO:0000256" key="3">
    <source>
        <dbReference type="ARBA" id="ARBA00022801"/>
    </source>
</evidence>
<keyword evidence="4" id="KW-0326">Glycosidase</keyword>
<name>A0AB34FHD3_9HYPO</name>
<keyword evidence="2" id="KW-0732">Signal</keyword>
<dbReference type="CDD" id="cd18820">
    <property type="entry name" value="GH43_LbAraf43-like"/>
    <property type="match status" value="1"/>
</dbReference>
<protein>
    <submittedName>
        <fullName evidence="6">Alpha-L-arabinofuranosidase II</fullName>
    </submittedName>
</protein>
<dbReference type="InterPro" id="IPR023296">
    <property type="entry name" value="Glyco_hydro_beta-prop_sf"/>
</dbReference>
<dbReference type="Pfam" id="PF04616">
    <property type="entry name" value="Glyco_hydro_43"/>
    <property type="match status" value="1"/>
</dbReference>
<keyword evidence="7" id="KW-1185">Reference proteome</keyword>
<evidence type="ECO:0000256" key="2">
    <source>
        <dbReference type="ARBA" id="ARBA00022729"/>
    </source>
</evidence>
<proteinExistence type="inferred from homology"/>
<evidence type="ECO:0000256" key="4">
    <source>
        <dbReference type="ARBA" id="ARBA00023295"/>
    </source>
</evidence>
<dbReference type="Proteomes" id="UP001163105">
    <property type="component" value="Unassembled WGS sequence"/>
</dbReference>
<keyword evidence="3" id="KW-0378">Hydrolase</keyword>
<feature type="region of interest" description="Disordered" evidence="5">
    <location>
        <begin position="658"/>
        <end position="679"/>
    </location>
</feature>